<dbReference type="PIRSF" id="PIRSF000137">
    <property type="entry name" value="Alcohol_oxidase"/>
    <property type="match status" value="1"/>
</dbReference>
<dbReference type="GO" id="GO:0016614">
    <property type="term" value="F:oxidoreductase activity, acting on CH-OH group of donors"/>
    <property type="evidence" value="ECO:0007669"/>
    <property type="project" value="InterPro"/>
</dbReference>
<dbReference type="STRING" id="105696.A0A1Y2M1A8"/>
<protein>
    <recommendedName>
        <fullName evidence="3">Glucose-methanol-choline oxidoreductase N-terminal domain-containing protein</fullName>
    </recommendedName>
</protein>
<feature type="binding site" evidence="2">
    <location>
        <position position="236"/>
    </location>
    <ligand>
        <name>FAD</name>
        <dbReference type="ChEBI" id="CHEBI:57692"/>
    </ligand>
</feature>
<dbReference type="InParanoid" id="A0A1Y2M1A8"/>
<dbReference type="EMBL" id="KZ107843">
    <property type="protein sequence ID" value="OSS49801.1"/>
    <property type="molecule type" value="Genomic_DNA"/>
</dbReference>
<dbReference type="InterPro" id="IPR036188">
    <property type="entry name" value="FAD/NAD-bd_sf"/>
</dbReference>
<dbReference type="PROSITE" id="PS00624">
    <property type="entry name" value="GMC_OXRED_2"/>
    <property type="match status" value="1"/>
</dbReference>
<dbReference type="PANTHER" id="PTHR11552">
    <property type="entry name" value="GLUCOSE-METHANOL-CHOLINE GMC OXIDOREDUCTASE"/>
    <property type="match status" value="1"/>
</dbReference>
<name>A0A1Y2M1A8_EPING</name>
<organism evidence="4 5">
    <name type="scientific">Epicoccum nigrum</name>
    <name type="common">Soil fungus</name>
    <name type="synonym">Epicoccum purpurascens</name>
    <dbReference type="NCBI Taxonomy" id="105696"/>
    <lineage>
        <taxon>Eukaryota</taxon>
        <taxon>Fungi</taxon>
        <taxon>Dikarya</taxon>
        <taxon>Ascomycota</taxon>
        <taxon>Pezizomycotina</taxon>
        <taxon>Dothideomycetes</taxon>
        <taxon>Pleosporomycetidae</taxon>
        <taxon>Pleosporales</taxon>
        <taxon>Pleosporineae</taxon>
        <taxon>Didymellaceae</taxon>
        <taxon>Epicoccum</taxon>
    </lineage>
</organism>
<accession>A0A1Y2M1A8</accession>
<proteinExistence type="inferred from homology"/>
<dbReference type="InterPro" id="IPR012132">
    <property type="entry name" value="GMC_OxRdtase"/>
</dbReference>
<evidence type="ECO:0000259" key="3">
    <source>
        <dbReference type="PROSITE" id="PS00624"/>
    </source>
</evidence>
<dbReference type="InterPro" id="IPR007867">
    <property type="entry name" value="GMC_OxRtase_C"/>
</dbReference>
<evidence type="ECO:0000256" key="1">
    <source>
        <dbReference type="ARBA" id="ARBA00010790"/>
    </source>
</evidence>
<keyword evidence="5" id="KW-1185">Reference proteome</keyword>
<dbReference type="AlphaFoldDB" id="A0A1Y2M1A8"/>
<comment type="cofactor">
    <cofactor evidence="2">
        <name>FAD</name>
        <dbReference type="ChEBI" id="CHEBI:57692"/>
    </cofactor>
</comment>
<dbReference type="Proteomes" id="UP000193240">
    <property type="component" value="Unassembled WGS sequence"/>
</dbReference>
<dbReference type="GO" id="GO:0050660">
    <property type="term" value="F:flavin adenine dinucleotide binding"/>
    <property type="evidence" value="ECO:0007669"/>
    <property type="project" value="InterPro"/>
</dbReference>
<comment type="similarity">
    <text evidence="1">Belongs to the GMC oxidoreductase family.</text>
</comment>
<dbReference type="PANTHER" id="PTHR11552:SF78">
    <property type="entry name" value="GLUCOSE-METHANOL-CHOLINE OXIDOREDUCTASE N-TERMINAL DOMAIN-CONTAINING PROTEIN"/>
    <property type="match status" value="1"/>
</dbReference>
<keyword evidence="2" id="KW-0274">FAD</keyword>
<dbReference type="OMA" id="HVGTTWH"/>
<dbReference type="InterPro" id="IPR000172">
    <property type="entry name" value="GMC_OxRdtase_N"/>
</dbReference>
<dbReference type="SUPFAM" id="SSF51905">
    <property type="entry name" value="FAD/NAD(P)-binding domain"/>
    <property type="match status" value="1"/>
</dbReference>
<dbReference type="Pfam" id="PF05199">
    <property type="entry name" value="GMC_oxred_C"/>
    <property type="match status" value="1"/>
</dbReference>
<dbReference type="Pfam" id="PF00732">
    <property type="entry name" value="GMC_oxred_N"/>
    <property type="match status" value="1"/>
</dbReference>
<dbReference type="Gene3D" id="3.50.50.60">
    <property type="entry name" value="FAD/NAD(P)-binding domain"/>
    <property type="match status" value="1"/>
</dbReference>
<gene>
    <name evidence="4" type="ORF">B5807_06005</name>
</gene>
<evidence type="ECO:0000313" key="4">
    <source>
        <dbReference type="EMBL" id="OSS49801.1"/>
    </source>
</evidence>
<evidence type="ECO:0000313" key="5">
    <source>
        <dbReference type="Proteomes" id="UP000193240"/>
    </source>
</evidence>
<dbReference type="Gene3D" id="3.30.560.10">
    <property type="entry name" value="Glucose Oxidase, domain 3"/>
    <property type="match status" value="1"/>
</dbReference>
<sequence length="597" mass="65210">MATIYELLPDAFQQFDVIIAGGGTAACVVAGRLAEADPNLCVLIIEQGPNNFGVSTVVHPALCLNALMPTSHATIFYQAVKEHQLADRELVVPSGGTLGGGSSINLMMYSRPQRSDFNAWQVPGWTTDDMIPYLEKLETYHGTSLSETHGFKGPMHVSSGTYRANRSENDWAQAAIKLGYPEIDDLASLDANNGFQRALRYIGPDGTRQDTANRYIHPKILSGKFPNLHVVVNSTVKRIIFDESKRASGVEFISKGNSTLRTVRAKKMVVVSSGALGTPSILERSGLGKPEILMKAGVQEIVSDLPGVGENYQDHHLLVYPYYSSLMEHETMDAIVGGRVNVDQLIQDKAPILGWNAMDIVCKIRPSDVEIAALGSAFQDFWDKEYKTDPNKPLALGSLINAFPGDPSLASPGQYFAMSVFTGYPLSRGSIHITGTECTDKPAFATGFLTDPQGIDIKKHVWAYKKQREIFRRMDTYRGEFEILHPPFPSTSDAALIRIDAPLTDVKDIVYTPEDNKIIEDWIRSHVETTWHSLGTCKMGPQDKAGVVDASLSVYGVQGLKIADLSIPPRNVAANTMSTAVAIAEKAADILIKELGL</sequence>
<dbReference type="SUPFAM" id="SSF54373">
    <property type="entry name" value="FAD-linked reductases, C-terminal domain"/>
    <property type="match status" value="1"/>
</dbReference>
<reference evidence="4 5" key="1">
    <citation type="journal article" date="2017" name="Genome Announc.">
        <title>Genome sequence of the saprophytic ascomycete Epicoccum nigrum ICMP 19927 strain isolated from New Zealand.</title>
        <authorList>
            <person name="Fokin M."/>
            <person name="Fleetwood D."/>
            <person name="Weir B.S."/>
            <person name="Villas-Boas S.G."/>
        </authorList>
    </citation>
    <scope>NUCLEOTIDE SEQUENCE [LARGE SCALE GENOMIC DNA]</scope>
    <source>
        <strain evidence="4 5">ICMP 19927</strain>
    </source>
</reference>
<keyword evidence="2" id="KW-0285">Flavoprotein</keyword>
<feature type="binding site" evidence="2">
    <location>
        <begin position="531"/>
        <end position="532"/>
    </location>
    <ligand>
        <name>FAD</name>
        <dbReference type="ChEBI" id="CHEBI:57692"/>
    </ligand>
</feature>
<evidence type="ECO:0000256" key="2">
    <source>
        <dbReference type="PIRSR" id="PIRSR000137-2"/>
    </source>
</evidence>
<feature type="domain" description="Glucose-methanol-choline oxidoreductase N-terminal" evidence="3">
    <location>
        <begin position="274"/>
        <end position="288"/>
    </location>
</feature>